<feature type="domain" description="NAD-dependent epimerase/dehydratase" evidence="1">
    <location>
        <begin position="5"/>
        <end position="238"/>
    </location>
</feature>
<sequence>MTTRILVLGAGGFIGTHLCAALAAEGWDTIGFGRGERPAELAGVPGVSWIRGDLGDRALLRRALEGCRVAVHLVGSTAPAGAGTDPVTELQADLAGGVGLLEAVREAGVGRVVFASSGGTVYGLTGDGPVPETAPTEPLCSYGIVKLAFEKYLALHRHLHGLDYRVLRIANVFGERQRVRRQQGVIAAFMTAAVEGRPLEVWGDGSVVRDYVYIGDVVDALVRAARLPVVAHRVVNIGSGAGRSLTEVIDGITRLRRTHGARPPEVVHRPGRRVDVPRIVLDIARAREALGWEPATPWEEALTRTHRWYAAEAAEVGVLAAAG</sequence>
<dbReference type="Proteomes" id="UP000584642">
    <property type="component" value="Unassembled WGS sequence"/>
</dbReference>
<comment type="caution">
    <text evidence="2">The sequence shown here is derived from an EMBL/GenBank/DDBJ whole genome shotgun (WGS) entry which is preliminary data.</text>
</comment>
<dbReference type="PANTHER" id="PTHR43245:SF53">
    <property type="entry name" value="EPIMERASE-RELATED"/>
    <property type="match status" value="1"/>
</dbReference>
<keyword evidence="3" id="KW-1185">Reference proteome</keyword>
<name>A0ABX2TLG9_9PROT</name>
<evidence type="ECO:0000259" key="1">
    <source>
        <dbReference type="Pfam" id="PF01370"/>
    </source>
</evidence>
<gene>
    <name evidence="2" type="ORF">HND93_35145</name>
</gene>
<dbReference type="InterPro" id="IPR036291">
    <property type="entry name" value="NAD(P)-bd_dom_sf"/>
</dbReference>
<dbReference type="EMBL" id="JABFDB010000049">
    <property type="protein sequence ID" value="NYZ24969.1"/>
    <property type="molecule type" value="Genomic_DNA"/>
</dbReference>
<dbReference type="PRINTS" id="PR01713">
    <property type="entry name" value="NUCEPIMERASE"/>
</dbReference>
<evidence type="ECO:0000313" key="2">
    <source>
        <dbReference type="EMBL" id="NYZ24969.1"/>
    </source>
</evidence>
<protein>
    <submittedName>
        <fullName evidence="2">NAD-dependent epimerase/dehydratase family protein</fullName>
    </submittedName>
</protein>
<organism evidence="2 3">
    <name type="scientific">Azospirillum oleiclasticum</name>
    <dbReference type="NCBI Taxonomy" id="2735135"/>
    <lineage>
        <taxon>Bacteria</taxon>
        <taxon>Pseudomonadati</taxon>
        <taxon>Pseudomonadota</taxon>
        <taxon>Alphaproteobacteria</taxon>
        <taxon>Rhodospirillales</taxon>
        <taxon>Azospirillaceae</taxon>
        <taxon>Azospirillum</taxon>
    </lineage>
</organism>
<evidence type="ECO:0000313" key="3">
    <source>
        <dbReference type="Proteomes" id="UP000584642"/>
    </source>
</evidence>
<dbReference type="InterPro" id="IPR001509">
    <property type="entry name" value="Epimerase_deHydtase"/>
</dbReference>
<proteinExistence type="predicted"/>
<reference evidence="2 3" key="1">
    <citation type="submission" date="2020-05" db="EMBL/GenBank/DDBJ databases">
        <title>Azospirillum oleiclasticum sp. nov, a nitrogen-fixing and heavy crude oil-emulsifying bacterium isolated from the crude oil of Yumen Oilfield.</title>
        <authorList>
            <person name="Wu D."/>
            <person name="Cai M."/>
            <person name="Zhang X."/>
        </authorList>
    </citation>
    <scope>NUCLEOTIDE SEQUENCE [LARGE SCALE GENOMIC DNA]</scope>
    <source>
        <strain evidence="2 3">ROY-1-1-2</strain>
    </source>
</reference>
<dbReference type="InterPro" id="IPR050177">
    <property type="entry name" value="Lipid_A_modif_metabolic_enz"/>
</dbReference>
<dbReference type="PANTHER" id="PTHR43245">
    <property type="entry name" value="BIFUNCTIONAL POLYMYXIN RESISTANCE PROTEIN ARNA"/>
    <property type="match status" value="1"/>
</dbReference>
<dbReference type="Pfam" id="PF01370">
    <property type="entry name" value="Epimerase"/>
    <property type="match status" value="1"/>
</dbReference>
<dbReference type="RefSeq" id="WP_180286743.1">
    <property type="nucleotide sequence ID" value="NZ_JABFDB010000049.1"/>
</dbReference>
<dbReference type="Gene3D" id="3.40.50.720">
    <property type="entry name" value="NAD(P)-binding Rossmann-like Domain"/>
    <property type="match status" value="1"/>
</dbReference>
<dbReference type="SUPFAM" id="SSF51735">
    <property type="entry name" value="NAD(P)-binding Rossmann-fold domains"/>
    <property type="match status" value="1"/>
</dbReference>
<accession>A0ABX2TLG9</accession>